<sequence>MVGPTRRPEDQEIPEVLKDALKKKKERFFLLQLEKDLIGFIKDGLTKKTRKQQYYIEAKRLRNSYMRLLAHQICSYYWLEHWNNSANDIIVTLNNRDINYSSLIEALEDENYPKVIRLSDSETDHSTHTEPASKRLEGNGIRTGNKADIRYETDEPTGTVERADSSITDGADGANGRSTPNHIAATQERAEADDERGQRDKAHAENTSREREKKGPHEHGSIPTLKEKDSFEYFPMHSHGEVTDSNFDTTTTSTDVESRPETPSTNTSTAMGGKHNSKMQSLDSLNTGSSANSFVPPPVAMPVPLPYTPYQNPYTPQGMGHHPSMPMPMYMPYPQVLHSYPVGMTQPNVYPGFYPVPMHTPYYDKETERKILNNPYIIIPDDPKNTRKNKKFFRRKHSEWPTGNHNKSTLDKAPTSFTKSRPDHYNQHKENKYPH</sequence>
<feature type="compositionally biased region" description="Basic and acidic residues" evidence="1">
    <location>
        <begin position="119"/>
        <end position="137"/>
    </location>
</feature>
<organism evidence="2 3">
    <name type="scientific">Pichia sorbitophila (strain ATCC MYA-4447 / BCRC 22081 / CBS 7064 / NBRC 10061 / NRRL Y-12695)</name>
    <name type="common">Hybrid yeast</name>
    <dbReference type="NCBI Taxonomy" id="559304"/>
    <lineage>
        <taxon>Eukaryota</taxon>
        <taxon>Fungi</taxon>
        <taxon>Dikarya</taxon>
        <taxon>Ascomycota</taxon>
        <taxon>Saccharomycotina</taxon>
        <taxon>Pichiomycetes</taxon>
        <taxon>Debaryomycetaceae</taxon>
        <taxon>Millerozyma</taxon>
    </lineage>
</organism>
<dbReference type="InParanoid" id="G8YPR6"/>
<protein>
    <submittedName>
        <fullName evidence="2">Piso0_000677 protein</fullName>
    </submittedName>
</protein>
<dbReference type="OMA" id="ALYMKLR"/>
<feature type="compositionally biased region" description="Polar residues" evidence="1">
    <location>
        <begin position="261"/>
        <end position="270"/>
    </location>
</feature>
<dbReference type="SUPFAM" id="SSF82708">
    <property type="entry name" value="R3H domain"/>
    <property type="match status" value="1"/>
</dbReference>
<keyword evidence="3" id="KW-1185">Reference proteome</keyword>
<dbReference type="Gene3D" id="3.30.1370.50">
    <property type="entry name" value="R3H-like domain"/>
    <property type="match status" value="1"/>
</dbReference>
<reference evidence="2 3" key="1">
    <citation type="journal article" date="2012" name="G3 (Bethesda)">
        <title>Pichia sorbitophila, an interspecies yeast hybrid reveals early steps of genome resolution following polyploidization.</title>
        <authorList>
            <person name="Leh Louis V."/>
            <person name="Despons L."/>
            <person name="Friedrich A."/>
            <person name="Martin T."/>
            <person name="Durrens P."/>
            <person name="Casaregola S."/>
            <person name="Neuveglise C."/>
            <person name="Fairhead C."/>
            <person name="Marck C."/>
            <person name="Cruz J.A."/>
            <person name="Straub M.L."/>
            <person name="Kugler V."/>
            <person name="Sacerdot C."/>
            <person name="Uzunov Z."/>
            <person name="Thierry A."/>
            <person name="Weiss S."/>
            <person name="Bleykasten C."/>
            <person name="De Montigny J."/>
            <person name="Jacques N."/>
            <person name="Jung P."/>
            <person name="Lemaire M."/>
            <person name="Mallet S."/>
            <person name="Morel G."/>
            <person name="Richard G.F."/>
            <person name="Sarkar A."/>
            <person name="Savel G."/>
            <person name="Schacherer J."/>
            <person name="Seret M.L."/>
            <person name="Talla E."/>
            <person name="Samson G."/>
            <person name="Jubin C."/>
            <person name="Poulain J."/>
            <person name="Vacherie B."/>
            <person name="Barbe V."/>
            <person name="Pelletier E."/>
            <person name="Sherman D.J."/>
            <person name="Westhof E."/>
            <person name="Weissenbach J."/>
            <person name="Baret P.V."/>
            <person name="Wincker P."/>
            <person name="Gaillardin C."/>
            <person name="Dujon B."/>
            <person name="Souciet J.L."/>
        </authorList>
    </citation>
    <scope>NUCLEOTIDE SEQUENCE [LARGE SCALE GENOMIC DNA]</scope>
    <source>
        <strain evidence="3">ATCC MYA-4447 / BCRC 22081 / CBS 7064 / NBRC 10061 / NRRL Y-12695</strain>
    </source>
</reference>
<evidence type="ECO:0000313" key="3">
    <source>
        <dbReference type="Proteomes" id="UP000005222"/>
    </source>
</evidence>
<feature type="region of interest" description="Disordered" evidence="1">
    <location>
        <begin position="394"/>
        <end position="435"/>
    </location>
</feature>
<feature type="region of interest" description="Disordered" evidence="1">
    <location>
        <begin position="119"/>
        <end position="278"/>
    </location>
</feature>
<dbReference type="EMBL" id="FO082056">
    <property type="protein sequence ID" value="CCE78651.1"/>
    <property type="molecule type" value="Genomic_DNA"/>
</dbReference>
<accession>G8YPR6</accession>
<dbReference type="GO" id="GO:0003676">
    <property type="term" value="F:nucleic acid binding"/>
    <property type="evidence" value="ECO:0007669"/>
    <property type="project" value="InterPro"/>
</dbReference>
<feature type="compositionally biased region" description="Low complexity" evidence="1">
    <location>
        <begin position="243"/>
        <end position="255"/>
    </location>
</feature>
<dbReference type="Proteomes" id="UP000005222">
    <property type="component" value="Chromosome D"/>
</dbReference>
<evidence type="ECO:0000313" key="2">
    <source>
        <dbReference type="EMBL" id="CCE78651.1"/>
    </source>
</evidence>
<feature type="compositionally biased region" description="Basic and acidic residues" evidence="1">
    <location>
        <begin position="420"/>
        <end position="435"/>
    </location>
</feature>
<dbReference type="CDD" id="cd02642">
    <property type="entry name" value="R3H_encore_like"/>
    <property type="match status" value="1"/>
</dbReference>
<dbReference type="FunCoup" id="G8YPR6">
    <property type="interactions" value="76"/>
</dbReference>
<dbReference type="AlphaFoldDB" id="G8YPR6"/>
<dbReference type="STRING" id="559304.G8YPR6"/>
<gene>
    <name evidence="2" type="primary">Piso0_000677</name>
    <name evidence="2" type="ORF">GNLVRS01_PISO0D01719g</name>
</gene>
<dbReference type="eggNOG" id="KOG2953">
    <property type="taxonomic scope" value="Eukaryota"/>
</dbReference>
<dbReference type="InterPro" id="IPR036867">
    <property type="entry name" value="R3H_dom_sf"/>
</dbReference>
<proteinExistence type="predicted"/>
<feature type="compositionally biased region" description="Basic and acidic residues" evidence="1">
    <location>
        <begin position="195"/>
        <end position="231"/>
    </location>
</feature>
<evidence type="ECO:0000256" key="1">
    <source>
        <dbReference type="SAM" id="MobiDB-lite"/>
    </source>
</evidence>
<dbReference type="HOGENOM" id="CLU_676137_0_0_1"/>
<dbReference type="OrthoDB" id="278430at2759"/>
<name>G8YPR6_PICSO</name>